<name>A0A023UFJ7_STAHA</name>
<dbReference type="PANTHER" id="PTHR42939:SF1">
    <property type="entry name" value="ABC TRANSPORTER ATP-BINDING PROTEIN ALBC-RELATED"/>
    <property type="match status" value="1"/>
</dbReference>
<keyword evidence="9" id="KW-1185">Reference proteome</keyword>
<accession>A0A023UFJ7</accession>
<keyword evidence="2" id="KW-0547">Nucleotide-binding</keyword>
<dbReference type="STRING" id="1283.ShL2_00062"/>
<dbReference type="Proteomes" id="UP000238153">
    <property type="component" value="Unassembled WGS sequence"/>
</dbReference>
<dbReference type="PROSITE" id="PS50893">
    <property type="entry name" value="ABC_TRANSPORTER_2"/>
    <property type="match status" value="1"/>
</dbReference>
<dbReference type="KEGG" id="shh:ShL2_00062"/>
<dbReference type="InterPro" id="IPR003593">
    <property type="entry name" value="AAA+_ATPase"/>
</dbReference>
<evidence type="ECO:0000313" key="9">
    <source>
        <dbReference type="Proteomes" id="UP001269271"/>
    </source>
</evidence>
<dbReference type="RefSeq" id="WP_011274464.1">
    <property type="nucleotide sequence ID" value="NZ_CAJCFW010000031.1"/>
</dbReference>
<organism evidence="5">
    <name type="scientific">Staphylococcus haemolyticus</name>
    <dbReference type="NCBI Taxonomy" id="1283"/>
    <lineage>
        <taxon>Bacteria</taxon>
        <taxon>Bacillati</taxon>
        <taxon>Bacillota</taxon>
        <taxon>Bacilli</taxon>
        <taxon>Bacillales</taxon>
        <taxon>Staphylococcaceae</taxon>
        <taxon>Staphylococcus</taxon>
    </lineage>
</organism>
<dbReference type="Proteomes" id="UP001269271">
    <property type="component" value="Unassembled WGS sequence"/>
</dbReference>
<dbReference type="EMBL" id="JAVSOO010000009">
    <property type="protein sequence ID" value="MDT4286379.1"/>
    <property type="molecule type" value="Genomic_DNA"/>
</dbReference>
<keyword evidence="1" id="KW-0813">Transport</keyword>
<dbReference type="Gene3D" id="3.40.50.300">
    <property type="entry name" value="P-loop containing nucleotide triphosphate hydrolases"/>
    <property type="match status" value="1"/>
</dbReference>
<dbReference type="EMBL" id="KF006347">
    <property type="protein sequence ID" value="AHX99842.1"/>
    <property type="molecule type" value="Genomic_DNA"/>
</dbReference>
<evidence type="ECO:0000256" key="2">
    <source>
        <dbReference type="ARBA" id="ARBA00022741"/>
    </source>
</evidence>
<dbReference type="EMBL" id="PGWX01000235">
    <property type="protein sequence ID" value="PPJ76109.1"/>
    <property type="molecule type" value="Genomic_DNA"/>
</dbReference>
<protein>
    <submittedName>
        <fullName evidence="5 6">ABC transporter</fullName>
    </submittedName>
</protein>
<gene>
    <name evidence="7" type="ORF">CV019_04795</name>
    <name evidence="6" type="ORF">RO950_05025</name>
    <name evidence="5" type="ORF">SHP0133</name>
</gene>
<feature type="domain" description="ABC transporter" evidence="4">
    <location>
        <begin position="6"/>
        <end position="221"/>
    </location>
</feature>
<reference evidence="5" key="1">
    <citation type="submission" date="2013-03" db="EMBL/GenBank/DDBJ databases">
        <authorList>
            <person name="Borui P."/>
            <person name="Yunsong Y."/>
        </authorList>
    </citation>
    <scope>NUCLEOTIDE SEQUENCE</scope>
    <source>
        <strain evidence="5">SH32</strain>
    </source>
</reference>
<dbReference type="SMART" id="SM00382">
    <property type="entry name" value="AAA"/>
    <property type="match status" value="1"/>
</dbReference>
<dbReference type="PATRIC" id="fig|1283.480.peg.977"/>
<dbReference type="Pfam" id="PF00005">
    <property type="entry name" value="ABC_tran"/>
    <property type="match status" value="1"/>
</dbReference>
<evidence type="ECO:0000256" key="1">
    <source>
        <dbReference type="ARBA" id="ARBA00022448"/>
    </source>
</evidence>
<reference evidence="6 9" key="4">
    <citation type="submission" date="2023-08" db="EMBL/GenBank/DDBJ databases">
        <title>Genomic surveillance of Staphylococcus haemolyticus neonatal outbreak in southern France.</title>
        <authorList>
            <person name="Magnan C."/>
            <person name="Morsli M."/>
            <person name="Thiery B."/>
            <person name="Salipante F."/>
            <person name="Attar J."/>
            <person name="Massimo D.M."/>
            <person name="Ory J."/>
            <person name="Pantel A."/>
            <person name="Lavigne J.-P."/>
        </authorList>
    </citation>
    <scope>NUCLEOTIDE SEQUENCE [LARGE SCALE GENOMIC DNA]</scope>
    <source>
        <strain evidence="6 9">NSH026</strain>
    </source>
</reference>
<evidence type="ECO:0000256" key="3">
    <source>
        <dbReference type="ARBA" id="ARBA00022840"/>
    </source>
</evidence>
<dbReference type="InterPro" id="IPR003439">
    <property type="entry name" value="ABC_transporter-like_ATP-bd"/>
</dbReference>
<dbReference type="GO" id="GO:0005524">
    <property type="term" value="F:ATP binding"/>
    <property type="evidence" value="ECO:0007669"/>
    <property type="project" value="UniProtKB-KW"/>
</dbReference>
<evidence type="ECO:0000313" key="5">
    <source>
        <dbReference type="EMBL" id="AHX99842.1"/>
    </source>
</evidence>
<dbReference type="GO" id="GO:0016887">
    <property type="term" value="F:ATP hydrolysis activity"/>
    <property type="evidence" value="ECO:0007669"/>
    <property type="project" value="InterPro"/>
</dbReference>
<evidence type="ECO:0000313" key="6">
    <source>
        <dbReference type="EMBL" id="MDT4286379.1"/>
    </source>
</evidence>
<dbReference type="OMA" id="FATHELN"/>
<proteinExistence type="predicted"/>
<dbReference type="InterPro" id="IPR027417">
    <property type="entry name" value="P-loop_NTPase"/>
</dbReference>
<keyword evidence="3 6" id="KW-0067">ATP-binding</keyword>
<dbReference type="AlphaFoldDB" id="A0A023UFJ7"/>
<reference evidence="5" key="2">
    <citation type="journal article" date="2014" name="PLoS ONE">
        <title>Characterization of the staphylococcal cassette chromosome composite island of Staphylococcus haemolyticus SH32, a methicillin-resistant clinical isolate from China.</title>
        <authorList>
            <person name="Yu D."/>
            <person name="Pi B."/>
            <person name="Chen Y."/>
            <person name="Wang Y."/>
            <person name="Ruan Z."/>
            <person name="Otto M."/>
            <person name="Yu Y."/>
        </authorList>
    </citation>
    <scope>NUCLEOTIDE SEQUENCE</scope>
    <source>
        <strain evidence="5">SH32</strain>
    </source>
</reference>
<dbReference type="InterPro" id="IPR051782">
    <property type="entry name" value="ABC_Transporter_VariousFunc"/>
</dbReference>
<evidence type="ECO:0000313" key="7">
    <source>
        <dbReference type="EMBL" id="PPJ76109.1"/>
    </source>
</evidence>
<evidence type="ECO:0000313" key="8">
    <source>
        <dbReference type="Proteomes" id="UP000238153"/>
    </source>
</evidence>
<evidence type="ECO:0000259" key="4">
    <source>
        <dbReference type="PROSITE" id="PS50893"/>
    </source>
</evidence>
<reference evidence="7 8" key="3">
    <citation type="submission" date="2017-11" db="EMBL/GenBank/DDBJ databases">
        <authorList>
            <person name="Founou R.C."/>
            <person name="Founou L."/>
            <person name="Allam M."/>
            <person name="Ismail A."/>
            <person name="Essack S.Y."/>
        </authorList>
    </citation>
    <scope>NUCLEOTIDE SEQUENCE [LARGE SCALE GENOMIC DNA]</scope>
    <source>
        <strain evidence="7 8">G811N2B1</strain>
    </source>
</reference>
<dbReference type="SUPFAM" id="SSF52540">
    <property type="entry name" value="P-loop containing nucleoside triphosphate hydrolases"/>
    <property type="match status" value="1"/>
</dbReference>
<sequence>MHTFSVEGKNISKEINHQAIIKNMSMNFPNNSIILIEGKNGSGKSVTLKMLANIMKPSSGLMSVKGNISYAPDHLPMTINLTVKEYLDFIDSISIKNQSDIKISQLTHLFNLEPFLQKRIYECSKGTQQKVNLIQCLIKKADIYIMDEPFSGLDKNAIAELKSLLIQFKQFATIVLTSHEQIVDFTFVTHRYNIEQNHLIDNSSTNADMKMLIKIIQVSEKELSIILKEHDFQMSKDGSIIVNSSQSNQVIALLIHNGYFIEEVRRYTKNGVN</sequence>
<dbReference type="PANTHER" id="PTHR42939">
    <property type="entry name" value="ABC TRANSPORTER ATP-BINDING PROTEIN ALBC-RELATED"/>
    <property type="match status" value="1"/>
</dbReference>